<protein>
    <submittedName>
        <fullName evidence="2">Uncharacterized protein DUF1801</fullName>
    </submittedName>
</protein>
<keyword evidence="3" id="KW-1185">Reference proteome</keyword>
<dbReference type="InterPro" id="IPR014922">
    <property type="entry name" value="YdhG-like"/>
</dbReference>
<evidence type="ECO:0000313" key="2">
    <source>
        <dbReference type="EMBL" id="TDQ67532.1"/>
    </source>
</evidence>
<reference evidence="2 3" key="1">
    <citation type="submission" date="2019-03" db="EMBL/GenBank/DDBJ databases">
        <title>Genomic Encyclopedia of Type Strains, Phase III (KMG-III): the genomes of soil and plant-associated and newly described type strains.</title>
        <authorList>
            <person name="Whitman W."/>
        </authorList>
    </citation>
    <scope>NUCLEOTIDE SEQUENCE [LARGE SCALE GENOMIC DNA]</scope>
    <source>
        <strain evidence="2 3">CGMCC 1.7002</strain>
    </source>
</reference>
<dbReference type="SUPFAM" id="SSF159888">
    <property type="entry name" value="YdhG-like"/>
    <property type="match status" value="1"/>
</dbReference>
<evidence type="ECO:0000313" key="3">
    <source>
        <dbReference type="Proteomes" id="UP000295391"/>
    </source>
</evidence>
<evidence type="ECO:0000259" key="1">
    <source>
        <dbReference type="Pfam" id="PF08818"/>
    </source>
</evidence>
<accession>A0A4R6VTV7</accession>
<proteinExistence type="predicted"/>
<feature type="domain" description="YdhG-like" evidence="1">
    <location>
        <begin position="17"/>
        <end position="122"/>
    </location>
</feature>
<name>A0A4R6VTV7_9HYPH</name>
<gene>
    <name evidence="2" type="ORF">ATL17_1548</name>
</gene>
<dbReference type="OrthoDB" id="328972at2"/>
<dbReference type="AlphaFoldDB" id="A0A4R6VTV7"/>
<comment type="caution">
    <text evidence="2">The sequence shown here is derived from an EMBL/GenBank/DDBJ whole genome shotgun (WGS) entry which is preliminary data.</text>
</comment>
<dbReference type="EMBL" id="SNYR01000001">
    <property type="protein sequence ID" value="TDQ67532.1"/>
    <property type="molecule type" value="Genomic_DNA"/>
</dbReference>
<dbReference type="Proteomes" id="UP000295391">
    <property type="component" value="Unassembled WGS sequence"/>
</dbReference>
<organism evidence="2 3">
    <name type="scientific">Maritalea mobilis</name>
    <dbReference type="NCBI Taxonomy" id="483324"/>
    <lineage>
        <taxon>Bacteria</taxon>
        <taxon>Pseudomonadati</taxon>
        <taxon>Pseudomonadota</taxon>
        <taxon>Alphaproteobacteria</taxon>
        <taxon>Hyphomicrobiales</taxon>
        <taxon>Devosiaceae</taxon>
        <taxon>Maritalea</taxon>
    </lineage>
</organism>
<dbReference type="RefSeq" id="WP_133572137.1">
    <property type="nucleotide sequence ID" value="NZ_SNYR01000001.1"/>
</dbReference>
<sequence>MQETVRVKFDGFDAELREHLLGLRELILKVAAETPEIGELIETLKWGEPSYLPWKKNVGTTVRIGASKLKDYALFVHCQTTLIDDFRHMFPDEFYYEGNRGIHFEFGAPLDRERLKLLIGNALTYHLRKA</sequence>
<dbReference type="Pfam" id="PF08818">
    <property type="entry name" value="DUF1801"/>
    <property type="match status" value="1"/>
</dbReference>